<keyword evidence="1" id="KW-1133">Transmembrane helix</keyword>
<organism evidence="2 3">
    <name type="scientific">Micromonospora sonchi</name>
    <dbReference type="NCBI Taxonomy" id="1763543"/>
    <lineage>
        <taxon>Bacteria</taxon>
        <taxon>Bacillati</taxon>
        <taxon>Actinomycetota</taxon>
        <taxon>Actinomycetes</taxon>
        <taxon>Micromonosporales</taxon>
        <taxon>Micromonosporaceae</taxon>
        <taxon>Micromonospora</taxon>
    </lineage>
</organism>
<evidence type="ECO:0000313" key="3">
    <source>
        <dbReference type="Proteomes" id="UP000608890"/>
    </source>
</evidence>
<name>A0A917THS3_9ACTN</name>
<accession>A0A917THS3</accession>
<keyword evidence="1" id="KW-0472">Membrane</keyword>
<keyword evidence="1" id="KW-0812">Transmembrane</keyword>
<reference evidence="2" key="2">
    <citation type="submission" date="2020-09" db="EMBL/GenBank/DDBJ databases">
        <authorList>
            <person name="Sun Q."/>
            <person name="Zhou Y."/>
        </authorList>
    </citation>
    <scope>NUCLEOTIDE SEQUENCE</scope>
    <source>
        <strain evidence="2">CGMCC 4.7312</strain>
    </source>
</reference>
<evidence type="ECO:0000256" key="1">
    <source>
        <dbReference type="SAM" id="Phobius"/>
    </source>
</evidence>
<dbReference type="AlphaFoldDB" id="A0A917THS3"/>
<sequence>MEEFPQVTAHYAPSAGYFPLPWWAGLAVLCMYTVIVMRMAAGRKQAADTDWR</sequence>
<protein>
    <submittedName>
        <fullName evidence="2">Uncharacterized protein</fullName>
    </submittedName>
</protein>
<proteinExistence type="predicted"/>
<gene>
    <name evidence="2" type="ORF">GCM10011608_05820</name>
</gene>
<dbReference type="EMBL" id="BMNB01000002">
    <property type="protein sequence ID" value="GGM23864.1"/>
    <property type="molecule type" value="Genomic_DNA"/>
</dbReference>
<dbReference type="Proteomes" id="UP000608890">
    <property type="component" value="Unassembled WGS sequence"/>
</dbReference>
<keyword evidence="3" id="KW-1185">Reference proteome</keyword>
<feature type="transmembrane region" description="Helical" evidence="1">
    <location>
        <begin position="20"/>
        <end position="41"/>
    </location>
</feature>
<evidence type="ECO:0000313" key="2">
    <source>
        <dbReference type="EMBL" id="GGM23864.1"/>
    </source>
</evidence>
<dbReference type="RefSeq" id="WP_229705637.1">
    <property type="nucleotide sequence ID" value="NZ_BMNB01000002.1"/>
</dbReference>
<reference evidence="2" key="1">
    <citation type="journal article" date="2014" name="Int. J. Syst. Evol. Microbiol.">
        <title>Complete genome sequence of Corynebacterium casei LMG S-19264T (=DSM 44701T), isolated from a smear-ripened cheese.</title>
        <authorList>
            <consortium name="US DOE Joint Genome Institute (JGI-PGF)"/>
            <person name="Walter F."/>
            <person name="Albersmeier A."/>
            <person name="Kalinowski J."/>
            <person name="Ruckert C."/>
        </authorList>
    </citation>
    <scope>NUCLEOTIDE SEQUENCE</scope>
    <source>
        <strain evidence="2">CGMCC 4.7312</strain>
    </source>
</reference>
<comment type="caution">
    <text evidence="2">The sequence shown here is derived from an EMBL/GenBank/DDBJ whole genome shotgun (WGS) entry which is preliminary data.</text>
</comment>